<dbReference type="Gene3D" id="2.60.40.10">
    <property type="entry name" value="Immunoglobulins"/>
    <property type="match status" value="1"/>
</dbReference>
<dbReference type="InterPro" id="IPR036179">
    <property type="entry name" value="Ig-like_dom_sf"/>
</dbReference>
<evidence type="ECO:0000259" key="5">
    <source>
        <dbReference type="PROSITE" id="PS50835"/>
    </source>
</evidence>
<sequence>SPFCLLAEPEVTIVSGLRDTVVSEGDDVTFRCQVSHENARDVEWKLQDVALQNNEMNEISVEKGRIHTLTLRKVTEQDIGTVTFRVGPHTSTAELTVKGEAPCGV</sequence>
<dbReference type="GO" id="GO:0005737">
    <property type="term" value="C:cytoplasm"/>
    <property type="evidence" value="ECO:0007669"/>
    <property type="project" value="UniProtKB-SubCell"/>
</dbReference>
<keyword evidence="2" id="KW-0963">Cytoplasm</keyword>
<name>A0A7L1UMY8_PHANI</name>
<keyword evidence="4" id="KW-1015">Disulfide bond</keyword>
<protein>
    <submittedName>
        <fullName evidence="6">OBSCN protein</fullName>
    </submittedName>
</protein>
<dbReference type="InterPro" id="IPR052385">
    <property type="entry name" value="Obscurin/Obscurin-like_Reg"/>
</dbReference>
<gene>
    <name evidence="6" type="primary">Obscn_7</name>
    <name evidence="6" type="ORF">PHANIT_R15323</name>
</gene>
<evidence type="ECO:0000256" key="4">
    <source>
        <dbReference type="ARBA" id="ARBA00023157"/>
    </source>
</evidence>
<reference evidence="6 7" key="1">
    <citation type="submission" date="2019-09" db="EMBL/GenBank/DDBJ databases">
        <title>Bird 10,000 Genomes (B10K) Project - Family phase.</title>
        <authorList>
            <person name="Zhang G."/>
        </authorList>
    </citation>
    <scope>NUCLEOTIDE SEQUENCE [LARGE SCALE GENOMIC DNA]</scope>
    <source>
        <strain evidence="6">B10K-DU-002-32</strain>
        <tissue evidence="6">Muscle</tissue>
    </source>
</reference>
<dbReference type="InterPro" id="IPR013098">
    <property type="entry name" value="Ig_I-set"/>
</dbReference>
<dbReference type="InterPro" id="IPR003599">
    <property type="entry name" value="Ig_sub"/>
</dbReference>
<evidence type="ECO:0000256" key="3">
    <source>
        <dbReference type="ARBA" id="ARBA00022553"/>
    </source>
</evidence>
<dbReference type="EMBL" id="VXBQ01017640">
    <property type="protein sequence ID" value="NXO74375.1"/>
    <property type="molecule type" value="Genomic_DNA"/>
</dbReference>
<dbReference type="InterPro" id="IPR007110">
    <property type="entry name" value="Ig-like_dom"/>
</dbReference>
<dbReference type="InterPro" id="IPR013783">
    <property type="entry name" value="Ig-like_fold"/>
</dbReference>
<feature type="non-terminal residue" evidence="6">
    <location>
        <position position="1"/>
    </location>
</feature>
<dbReference type="FunFam" id="2.60.40.10:FF:000421">
    <property type="entry name" value="LOW QUALITY PROTEIN: obscurin"/>
    <property type="match status" value="1"/>
</dbReference>
<dbReference type="PANTHER" id="PTHR35971:SF4">
    <property type="entry name" value="OBSCURIN"/>
    <property type="match status" value="1"/>
</dbReference>
<dbReference type="Pfam" id="PF07679">
    <property type="entry name" value="I-set"/>
    <property type="match status" value="1"/>
</dbReference>
<dbReference type="InterPro" id="IPR003006">
    <property type="entry name" value="Ig/MHC_CS"/>
</dbReference>
<comment type="caution">
    <text evidence="6">The sequence shown here is derived from an EMBL/GenBank/DDBJ whole genome shotgun (WGS) entry which is preliminary data.</text>
</comment>
<organism evidence="6 7">
    <name type="scientific">Phainopepla nitens</name>
    <name type="common">Phainopepla</name>
    <dbReference type="NCBI Taxonomy" id="161653"/>
    <lineage>
        <taxon>Eukaryota</taxon>
        <taxon>Metazoa</taxon>
        <taxon>Chordata</taxon>
        <taxon>Craniata</taxon>
        <taxon>Vertebrata</taxon>
        <taxon>Euteleostomi</taxon>
        <taxon>Archelosauria</taxon>
        <taxon>Archosauria</taxon>
        <taxon>Dinosauria</taxon>
        <taxon>Saurischia</taxon>
        <taxon>Theropoda</taxon>
        <taxon>Coelurosauria</taxon>
        <taxon>Aves</taxon>
        <taxon>Neognathae</taxon>
        <taxon>Neoaves</taxon>
        <taxon>Telluraves</taxon>
        <taxon>Australaves</taxon>
        <taxon>Passeriformes</taxon>
        <taxon>Bombycillidae</taxon>
        <taxon>Phainopepla</taxon>
    </lineage>
</organism>
<proteinExistence type="predicted"/>
<evidence type="ECO:0000313" key="7">
    <source>
        <dbReference type="Proteomes" id="UP000579685"/>
    </source>
</evidence>
<evidence type="ECO:0000256" key="2">
    <source>
        <dbReference type="ARBA" id="ARBA00022490"/>
    </source>
</evidence>
<dbReference type="AlphaFoldDB" id="A0A7L1UMY8"/>
<keyword evidence="3" id="KW-0597">Phosphoprotein</keyword>
<feature type="domain" description="Ig-like" evidence="5">
    <location>
        <begin position="9"/>
        <end position="96"/>
    </location>
</feature>
<dbReference type="PROSITE" id="PS50835">
    <property type="entry name" value="IG_LIKE"/>
    <property type="match status" value="1"/>
</dbReference>
<evidence type="ECO:0000313" key="6">
    <source>
        <dbReference type="EMBL" id="NXO74375.1"/>
    </source>
</evidence>
<dbReference type="PROSITE" id="PS00290">
    <property type="entry name" value="IG_MHC"/>
    <property type="match status" value="1"/>
</dbReference>
<dbReference type="PANTHER" id="PTHR35971">
    <property type="entry name" value="SI:DKEY-31G6.6"/>
    <property type="match status" value="1"/>
</dbReference>
<keyword evidence="7" id="KW-1185">Reference proteome</keyword>
<comment type="subcellular location">
    <subcellularLocation>
        <location evidence="1">Cytoplasm</location>
    </subcellularLocation>
</comment>
<evidence type="ECO:0000256" key="1">
    <source>
        <dbReference type="ARBA" id="ARBA00004496"/>
    </source>
</evidence>
<dbReference type="Proteomes" id="UP000579685">
    <property type="component" value="Unassembled WGS sequence"/>
</dbReference>
<dbReference type="SMART" id="SM00409">
    <property type="entry name" value="IG"/>
    <property type="match status" value="1"/>
</dbReference>
<accession>A0A7L1UMY8</accession>
<feature type="non-terminal residue" evidence="6">
    <location>
        <position position="105"/>
    </location>
</feature>
<dbReference type="SUPFAM" id="SSF48726">
    <property type="entry name" value="Immunoglobulin"/>
    <property type="match status" value="1"/>
</dbReference>